<proteinExistence type="predicted"/>
<dbReference type="Proteomes" id="UP000186607">
    <property type="component" value="Unassembled WGS sequence"/>
</dbReference>
<evidence type="ECO:0000313" key="1">
    <source>
        <dbReference type="EMBL" id="OLV15537.1"/>
    </source>
</evidence>
<reference evidence="1 2" key="1">
    <citation type="submission" date="2017-01" db="EMBL/GenBank/DDBJ databases">
        <title>Genome Analysis of Deinococcus marmoris KOPRI26562.</title>
        <authorList>
            <person name="Kim J.H."/>
            <person name="Oh H.-M."/>
        </authorList>
    </citation>
    <scope>NUCLEOTIDE SEQUENCE [LARGE SCALE GENOMIC DNA]</scope>
    <source>
        <strain evidence="1 2">KOPRI26562</strain>
    </source>
</reference>
<dbReference type="EMBL" id="MSTI01000177">
    <property type="protein sequence ID" value="OLV15537.1"/>
    <property type="molecule type" value="Genomic_DNA"/>
</dbReference>
<name>A0A1U7NRJ9_9DEIO</name>
<sequence length="40" mass="4091">MQARMNPAAAKAVRQLQAGAIGRILISGLPCKTGSPSQPT</sequence>
<accession>A0A1U7NRJ9</accession>
<evidence type="ECO:0000313" key="2">
    <source>
        <dbReference type="Proteomes" id="UP000186607"/>
    </source>
</evidence>
<organism evidence="1 2">
    <name type="scientific">Deinococcus marmoris</name>
    <dbReference type="NCBI Taxonomy" id="249408"/>
    <lineage>
        <taxon>Bacteria</taxon>
        <taxon>Thermotogati</taxon>
        <taxon>Deinococcota</taxon>
        <taxon>Deinococci</taxon>
        <taxon>Deinococcales</taxon>
        <taxon>Deinococcaceae</taxon>
        <taxon>Deinococcus</taxon>
    </lineage>
</organism>
<comment type="caution">
    <text evidence="1">The sequence shown here is derived from an EMBL/GenBank/DDBJ whole genome shotgun (WGS) entry which is preliminary data.</text>
</comment>
<gene>
    <name evidence="1" type="ORF">BOO71_0014632</name>
</gene>
<protein>
    <submittedName>
        <fullName evidence="1">Uncharacterized protein</fullName>
    </submittedName>
</protein>
<dbReference type="AlphaFoldDB" id="A0A1U7NRJ9"/>
<keyword evidence="2" id="KW-1185">Reference proteome</keyword>